<sequence>MIPDSYVNRRTMSNKISLICSILSNGQCLKAH</sequence>
<proteinExistence type="predicted"/>
<organism evidence="1 2">
    <name type="scientific">Escherichia phage vB_EcoP-CHD5UKE1</name>
    <dbReference type="NCBI Taxonomy" id="2865805"/>
    <lineage>
        <taxon>Viruses</taxon>
        <taxon>Duplodnaviria</taxon>
        <taxon>Heunggongvirae</taxon>
        <taxon>Uroviricota</taxon>
        <taxon>Caudoviricetes</taxon>
        <taxon>Mktvariviridae</taxon>
        <taxon>Gordonclarkvirinae</taxon>
        <taxon>Kuravirus</taxon>
        <taxon>Kuravirus CHD5UKE1</taxon>
        <taxon>Kuravirus SU10</taxon>
    </lineage>
</organism>
<evidence type="ECO:0000313" key="2">
    <source>
        <dbReference type="Proteomes" id="UP000828739"/>
    </source>
</evidence>
<gene>
    <name evidence="1" type="ORF">CHD5UKE1_141</name>
</gene>
<evidence type="ECO:0000313" key="1">
    <source>
        <dbReference type="EMBL" id="QZI80637.1"/>
    </source>
</evidence>
<dbReference type="Proteomes" id="UP000828739">
    <property type="component" value="Segment"/>
</dbReference>
<reference evidence="1 2" key="1">
    <citation type="submission" date="2021-05" db="EMBL/GenBank/DDBJ databases">
        <title>Naturally bred epsilon2 phages have an improved host range and effectivity in uropathogenic E. coli over their ancestor phages.</title>
        <authorList>
            <person name="Saez D."/>
            <person name="Loose M."/>
            <person name="Mutti M."/>
            <person name="Visram Z."/>
            <person name="Hitzenhammer E."/>
            <person name="Dippel D."/>
            <person name="Tisakova L."/>
            <person name="Schertler S."/>
            <person name="Wittmann J."/>
            <person name="Corsini L."/>
            <person name="Wagenlehner F."/>
        </authorList>
    </citation>
    <scope>NUCLEOTIDE SEQUENCE [LARGE SCALE GENOMIC DNA]</scope>
</reference>
<keyword evidence="2" id="KW-1185">Reference proteome</keyword>
<accession>A0ABX9AFN7</accession>
<dbReference type="EMBL" id="MZ234028">
    <property type="protein sequence ID" value="QZI80637.1"/>
    <property type="molecule type" value="Genomic_DNA"/>
</dbReference>
<protein>
    <submittedName>
        <fullName evidence="1">Uncharacterized protein</fullName>
    </submittedName>
</protein>
<name>A0ABX9AFN7_9CAUD</name>